<protein>
    <recommendedName>
        <fullName evidence="4">RanBD1 domain-containing protein</fullName>
    </recommendedName>
</protein>
<name>A0A3P7FHN5_WUCBA</name>
<keyword evidence="3" id="KW-1185">Reference proteome</keyword>
<feature type="region of interest" description="Disordered" evidence="1">
    <location>
        <begin position="137"/>
        <end position="245"/>
    </location>
</feature>
<feature type="region of interest" description="Disordered" evidence="1">
    <location>
        <begin position="332"/>
        <end position="352"/>
    </location>
</feature>
<dbReference type="OrthoDB" id="10062131at2759"/>
<dbReference type="EMBL" id="UYWW01001329">
    <property type="protein sequence ID" value="VDM10328.1"/>
    <property type="molecule type" value="Genomic_DNA"/>
</dbReference>
<feature type="compositionally biased region" description="Polar residues" evidence="1">
    <location>
        <begin position="64"/>
        <end position="77"/>
    </location>
</feature>
<accession>A0A3P7FHN5</accession>
<dbReference type="Proteomes" id="UP000270924">
    <property type="component" value="Unassembled WGS sequence"/>
</dbReference>
<dbReference type="InterPro" id="IPR011993">
    <property type="entry name" value="PH-like_dom_sf"/>
</dbReference>
<dbReference type="SUPFAM" id="SSF50729">
    <property type="entry name" value="PH domain-like"/>
    <property type="match status" value="1"/>
</dbReference>
<dbReference type="FunCoup" id="A0A3P7FHN5">
    <property type="interactions" value="401"/>
</dbReference>
<evidence type="ECO:0000313" key="2">
    <source>
        <dbReference type="EMBL" id="VDM10328.1"/>
    </source>
</evidence>
<dbReference type="Gene3D" id="2.30.29.30">
    <property type="entry name" value="Pleckstrin-homology domain (PH domain)/Phosphotyrosine-binding domain (PTB)"/>
    <property type="match status" value="1"/>
</dbReference>
<sequence>MYLSNWQKMKHTEAEKLFLDKMAVLNKAFLYFIQCSVKEMPDADLSPCVRDYLKHVEELDRTYGNMSNGDDNNASTDNGKKGELINDLSETNPSEKDVDNESGMEMNSSAMQEKSVSSAITLFSSTTNSANVSKFSLDASATSSSESEKRGRKRAKKGGPEGDDEEVIISNHNVPTSQRSTSSKKCHVETSHSQISQPSSLSLPSNSPMPKSILKRSSDSRNDSKTETEKGFQKKNIDDAKETDTNNKIPLFLFGQKDLKKNEPLKNPQNFIFSKSFSEKGLIEKGDDKKELNKELADRSHVTPAFSFLKPVVTEGNYEYSNSSKTKLEFKFGAPPPVQSEPDNEGEESEYVPPKPETVLAEEPKAIFSSKCSVFVLKGTEYEKLGVGQLHIKTDETDGVKKILLIRAATTTGTVWVNSYIDASMKHVIVDDVKLRISCVSSGSPSTYLLRLPKKEDRDQIVSELQSDNVSS</sequence>
<dbReference type="CDD" id="cd13170">
    <property type="entry name" value="RanBD_NUP50"/>
    <property type="match status" value="1"/>
</dbReference>
<evidence type="ECO:0008006" key="4">
    <source>
        <dbReference type="Google" id="ProtNLM"/>
    </source>
</evidence>
<gene>
    <name evidence="2" type="ORF">WBA_LOCUS3714</name>
</gene>
<feature type="region of interest" description="Disordered" evidence="1">
    <location>
        <begin position="62"/>
        <end position="113"/>
    </location>
</feature>
<feature type="compositionally biased region" description="Polar residues" evidence="1">
    <location>
        <begin position="170"/>
        <end position="183"/>
    </location>
</feature>
<dbReference type="AlphaFoldDB" id="A0A3P7FHN5"/>
<proteinExistence type="predicted"/>
<feature type="compositionally biased region" description="Low complexity" evidence="1">
    <location>
        <begin position="191"/>
        <end position="212"/>
    </location>
</feature>
<dbReference type="InParanoid" id="A0A3P7FHN5"/>
<evidence type="ECO:0000256" key="1">
    <source>
        <dbReference type="SAM" id="MobiDB-lite"/>
    </source>
</evidence>
<reference evidence="2 3" key="1">
    <citation type="submission" date="2018-11" db="EMBL/GenBank/DDBJ databases">
        <authorList>
            <consortium name="Pathogen Informatics"/>
        </authorList>
    </citation>
    <scope>NUCLEOTIDE SEQUENCE [LARGE SCALE GENOMIC DNA]</scope>
</reference>
<organism evidence="2 3">
    <name type="scientific">Wuchereria bancrofti</name>
    <dbReference type="NCBI Taxonomy" id="6293"/>
    <lineage>
        <taxon>Eukaryota</taxon>
        <taxon>Metazoa</taxon>
        <taxon>Ecdysozoa</taxon>
        <taxon>Nematoda</taxon>
        <taxon>Chromadorea</taxon>
        <taxon>Rhabditida</taxon>
        <taxon>Spirurina</taxon>
        <taxon>Spiruromorpha</taxon>
        <taxon>Filarioidea</taxon>
        <taxon>Onchocercidae</taxon>
        <taxon>Wuchereria</taxon>
    </lineage>
</organism>
<evidence type="ECO:0000313" key="3">
    <source>
        <dbReference type="Proteomes" id="UP000270924"/>
    </source>
</evidence>
<dbReference type="OMA" id="SPCVRDY"/>
<feature type="compositionally biased region" description="Basic and acidic residues" evidence="1">
    <location>
        <begin position="216"/>
        <end position="245"/>
    </location>
</feature>